<keyword evidence="3 5" id="KW-0732">Signal</keyword>
<dbReference type="InterPro" id="IPR006311">
    <property type="entry name" value="TAT_signal"/>
</dbReference>
<accession>A0ABT1I8Q2</accession>
<evidence type="ECO:0000256" key="3">
    <source>
        <dbReference type="ARBA" id="ARBA00022729"/>
    </source>
</evidence>
<feature type="chain" id="PRO_5047371585" evidence="5">
    <location>
        <begin position="24"/>
        <end position="429"/>
    </location>
</feature>
<organism evidence="6 7">
    <name type="scientific">Actinokineospora diospyrosa</name>
    <dbReference type="NCBI Taxonomy" id="103728"/>
    <lineage>
        <taxon>Bacteria</taxon>
        <taxon>Bacillati</taxon>
        <taxon>Actinomycetota</taxon>
        <taxon>Actinomycetes</taxon>
        <taxon>Pseudonocardiales</taxon>
        <taxon>Pseudonocardiaceae</taxon>
        <taxon>Actinokineospora</taxon>
    </lineage>
</organism>
<dbReference type="RefSeq" id="WP_253886029.1">
    <property type="nucleotide sequence ID" value="NZ_BAAAVB010000016.1"/>
</dbReference>
<keyword evidence="7" id="KW-1185">Reference proteome</keyword>
<dbReference type="PROSITE" id="PS51318">
    <property type="entry name" value="TAT"/>
    <property type="match status" value="1"/>
</dbReference>
<dbReference type="Gene3D" id="3.40.190.10">
    <property type="entry name" value="Periplasmic binding protein-like II"/>
    <property type="match status" value="2"/>
</dbReference>
<name>A0ABT1I8Q2_9PSEU</name>
<dbReference type="Proteomes" id="UP001205185">
    <property type="component" value="Unassembled WGS sequence"/>
</dbReference>
<dbReference type="PANTHER" id="PTHR43649:SF34">
    <property type="entry name" value="ABC TRANSPORTER PERIPLASMIC-BINDING PROTEIN YCJN-RELATED"/>
    <property type="match status" value="1"/>
</dbReference>
<protein>
    <submittedName>
        <fullName evidence="6">Carbohydrate ABC transporter substrate-binding protein, CUT1 family (TC 3.A.1.1.-)</fullName>
    </submittedName>
</protein>
<dbReference type="Pfam" id="PF01547">
    <property type="entry name" value="SBP_bac_1"/>
    <property type="match status" value="1"/>
</dbReference>
<evidence type="ECO:0000256" key="1">
    <source>
        <dbReference type="ARBA" id="ARBA00008520"/>
    </source>
</evidence>
<keyword evidence="2" id="KW-0813">Transport</keyword>
<evidence type="ECO:0000256" key="4">
    <source>
        <dbReference type="SAM" id="MobiDB-lite"/>
    </source>
</evidence>
<sequence>MILSRRFVLVTATAAALALGASACGSDSGSPAPPQPAALEGVGPISLVTGKDTSGNLQNQVDEWNSAHPDQKVTVIELPEDADAQRQQMVQNAQTRSDAYGVLNLDVVWTAEFAANQWVVPLPEADFPLDKLLPATVETGKYFKRLYAVPITSDGGLLYYRKDLLDAAGLKAPTTWSQLAEACAKVLPTAAGVSCYAGQFEKYEGLTVNFSEAVNSAGGSVVGEDGKPTLDTDAARKGLQFLVDGVKSGLIPQKARTFKEEEGRRAFQAGELLFHRQWPYQYAKASATDGSSAVAGKFAVAPLPGLDGPGASSLGGHNYAVSAFTKNKKTAVDFIKYSASEEQQRKNLEKTSQAPTWSALYDEADLVTKFPYLTQLKKSIEGATKRPGVVKYQEVSRAIQEAAYGAMSGDTPVDDALKSLQGKLEALTK</sequence>
<dbReference type="PROSITE" id="PS51257">
    <property type="entry name" value="PROKAR_LIPOPROTEIN"/>
    <property type="match status" value="1"/>
</dbReference>
<dbReference type="CDD" id="cd14750">
    <property type="entry name" value="PBP2_TMBP"/>
    <property type="match status" value="1"/>
</dbReference>
<proteinExistence type="inferred from homology"/>
<evidence type="ECO:0000313" key="7">
    <source>
        <dbReference type="Proteomes" id="UP001205185"/>
    </source>
</evidence>
<comment type="similarity">
    <text evidence="1">Belongs to the bacterial solute-binding protein 1 family.</text>
</comment>
<feature type="region of interest" description="Disordered" evidence="4">
    <location>
        <begin position="23"/>
        <end position="42"/>
    </location>
</feature>
<dbReference type="InterPro" id="IPR050490">
    <property type="entry name" value="Bact_solute-bd_prot1"/>
</dbReference>
<dbReference type="SUPFAM" id="SSF53850">
    <property type="entry name" value="Periplasmic binding protein-like II"/>
    <property type="match status" value="1"/>
</dbReference>
<evidence type="ECO:0000256" key="5">
    <source>
        <dbReference type="SAM" id="SignalP"/>
    </source>
</evidence>
<dbReference type="InterPro" id="IPR006059">
    <property type="entry name" value="SBP"/>
</dbReference>
<dbReference type="PANTHER" id="PTHR43649">
    <property type="entry name" value="ARABINOSE-BINDING PROTEIN-RELATED"/>
    <property type="match status" value="1"/>
</dbReference>
<dbReference type="EMBL" id="JAMTCO010000004">
    <property type="protein sequence ID" value="MCP2269008.1"/>
    <property type="molecule type" value="Genomic_DNA"/>
</dbReference>
<reference evidence="6 7" key="1">
    <citation type="submission" date="2022-06" db="EMBL/GenBank/DDBJ databases">
        <title>Genomic Encyclopedia of Archaeal and Bacterial Type Strains, Phase II (KMG-II): from individual species to whole genera.</title>
        <authorList>
            <person name="Goeker M."/>
        </authorList>
    </citation>
    <scope>NUCLEOTIDE SEQUENCE [LARGE SCALE GENOMIC DNA]</scope>
    <source>
        <strain evidence="6 7">DSM 44255</strain>
    </source>
</reference>
<feature type="signal peptide" evidence="5">
    <location>
        <begin position="1"/>
        <end position="23"/>
    </location>
</feature>
<evidence type="ECO:0000256" key="2">
    <source>
        <dbReference type="ARBA" id="ARBA00022448"/>
    </source>
</evidence>
<comment type="caution">
    <text evidence="6">The sequence shown here is derived from an EMBL/GenBank/DDBJ whole genome shotgun (WGS) entry which is preliminary data.</text>
</comment>
<gene>
    <name evidence="6" type="ORF">LV75_001496</name>
</gene>
<evidence type="ECO:0000313" key="6">
    <source>
        <dbReference type="EMBL" id="MCP2269008.1"/>
    </source>
</evidence>